<evidence type="ECO:0000313" key="1">
    <source>
        <dbReference type="EMBL" id="KAI4839918.1"/>
    </source>
</evidence>
<evidence type="ECO:0000313" key="2">
    <source>
        <dbReference type="Proteomes" id="UP001056978"/>
    </source>
</evidence>
<sequence length="153" mass="17867">MQVLENYHGEINNSYKCKDNSYCISKFRAYKERFNNRKNNFNELRSFINENYKNKKNKILFPTLRNCNVFSPETFNKTPECIGTNQVLPPEPEILLQSKMLPKPQDQKTGASYNDSKGTYSTQYKTLELPKAETVDLRIVFHSTSSGDYNKFP</sequence>
<keyword evidence="2" id="KW-1185">Reference proteome</keyword>
<gene>
    <name evidence="1" type="ORF">MKS88_001270</name>
</gene>
<protein>
    <submittedName>
        <fullName evidence="1">STP1 protein</fullName>
    </submittedName>
</protein>
<organism evidence="1 2">
    <name type="scientific">Plasmodium brasilianum</name>
    <dbReference type="NCBI Taxonomy" id="5824"/>
    <lineage>
        <taxon>Eukaryota</taxon>
        <taxon>Sar</taxon>
        <taxon>Alveolata</taxon>
        <taxon>Apicomplexa</taxon>
        <taxon>Aconoidasida</taxon>
        <taxon>Haemosporida</taxon>
        <taxon>Plasmodiidae</taxon>
        <taxon>Plasmodium</taxon>
        <taxon>Plasmodium (Plasmodium)</taxon>
    </lineage>
</organism>
<accession>A0ACB9YEV0</accession>
<reference evidence="1" key="1">
    <citation type="submission" date="2022-06" db="EMBL/GenBank/DDBJ databases">
        <title>The First Complete Genome of the Simian Malaria Parasite Plasmodium brasilianum.</title>
        <authorList>
            <person name="Bajic M."/>
            <person name="Ravishankar S."/>
        </authorList>
    </citation>
    <scope>NUCLEOTIDE SEQUENCE</scope>
    <source>
        <strain evidence="1">Bolivian I</strain>
    </source>
</reference>
<comment type="caution">
    <text evidence="1">The sequence shown here is derived from an EMBL/GenBank/DDBJ whole genome shotgun (WGS) entry which is preliminary data.</text>
</comment>
<dbReference type="EMBL" id="CM043773">
    <property type="protein sequence ID" value="KAI4839918.1"/>
    <property type="molecule type" value="Genomic_DNA"/>
</dbReference>
<name>A0ACB9YEV0_PLABR</name>
<proteinExistence type="predicted"/>
<dbReference type="Proteomes" id="UP001056978">
    <property type="component" value="Chromosome 5"/>
</dbReference>